<dbReference type="EMBL" id="JAULSO010000005">
    <property type="protein sequence ID" value="KAK3682540.1"/>
    <property type="molecule type" value="Genomic_DNA"/>
</dbReference>
<comment type="caution">
    <text evidence="1">The sequence shown here is derived from an EMBL/GenBank/DDBJ whole genome shotgun (WGS) entry which is preliminary data.</text>
</comment>
<proteinExistence type="predicted"/>
<name>A0AAE0X0Z8_9PEZI</name>
<reference evidence="1" key="1">
    <citation type="journal article" date="2023" name="Mol. Phylogenet. Evol.">
        <title>Genome-scale phylogeny and comparative genomics of the fungal order Sordariales.</title>
        <authorList>
            <person name="Hensen N."/>
            <person name="Bonometti L."/>
            <person name="Westerberg I."/>
            <person name="Brannstrom I.O."/>
            <person name="Guillou S."/>
            <person name="Cros-Aarteil S."/>
            <person name="Calhoun S."/>
            <person name="Haridas S."/>
            <person name="Kuo A."/>
            <person name="Mondo S."/>
            <person name="Pangilinan J."/>
            <person name="Riley R."/>
            <person name="LaButti K."/>
            <person name="Andreopoulos B."/>
            <person name="Lipzen A."/>
            <person name="Chen C."/>
            <person name="Yan M."/>
            <person name="Daum C."/>
            <person name="Ng V."/>
            <person name="Clum A."/>
            <person name="Steindorff A."/>
            <person name="Ohm R.A."/>
            <person name="Martin F."/>
            <person name="Silar P."/>
            <person name="Natvig D.O."/>
            <person name="Lalanne C."/>
            <person name="Gautier V."/>
            <person name="Ament-Velasquez S.L."/>
            <person name="Kruys A."/>
            <person name="Hutchinson M.I."/>
            <person name="Powell A.J."/>
            <person name="Barry K."/>
            <person name="Miller A.N."/>
            <person name="Grigoriev I.V."/>
            <person name="Debuchy R."/>
            <person name="Gladieux P."/>
            <person name="Hiltunen Thoren M."/>
            <person name="Johannesson H."/>
        </authorList>
    </citation>
    <scope>NUCLEOTIDE SEQUENCE</scope>
    <source>
        <strain evidence="1">CBS 314.62</strain>
    </source>
</reference>
<sequence length="250" mass="27478">VDGRTSAICTGITTTTTTTTATTKPKQRYLTTCLGTFLPSSASAPATRKQALQDKTSIPYLLRTGICKQHCLGCFGPSCWTPQRGGWCLHRYLIVRIHSTRVECGDAAAPGSFFHVPSSLPPFPILDVPFLQQAEVLCIATTHTPGPSFLHVDLPVAVSPFLAVGHRLLPCHWPQNNYCCNTAYYREIARSPTSLHSLAPFPQHPATNPTPRQGSLFLCLFGFHAGRSIGLRSWLHRCCWQHCNGCWAFS</sequence>
<dbReference type="AlphaFoldDB" id="A0AAE0X0Z8"/>
<evidence type="ECO:0000313" key="2">
    <source>
        <dbReference type="Proteomes" id="UP001270362"/>
    </source>
</evidence>
<gene>
    <name evidence="1" type="ORF">B0T22DRAFT_539592</name>
</gene>
<organism evidence="1 2">
    <name type="scientific">Podospora appendiculata</name>
    <dbReference type="NCBI Taxonomy" id="314037"/>
    <lineage>
        <taxon>Eukaryota</taxon>
        <taxon>Fungi</taxon>
        <taxon>Dikarya</taxon>
        <taxon>Ascomycota</taxon>
        <taxon>Pezizomycotina</taxon>
        <taxon>Sordariomycetes</taxon>
        <taxon>Sordariomycetidae</taxon>
        <taxon>Sordariales</taxon>
        <taxon>Podosporaceae</taxon>
        <taxon>Podospora</taxon>
    </lineage>
</organism>
<dbReference type="Proteomes" id="UP001270362">
    <property type="component" value="Unassembled WGS sequence"/>
</dbReference>
<feature type="non-terminal residue" evidence="1">
    <location>
        <position position="1"/>
    </location>
</feature>
<protein>
    <submittedName>
        <fullName evidence="1">Uncharacterized protein</fullName>
    </submittedName>
</protein>
<evidence type="ECO:0000313" key="1">
    <source>
        <dbReference type="EMBL" id="KAK3682540.1"/>
    </source>
</evidence>
<feature type="non-terminal residue" evidence="1">
    <location>
        <position position="250"/>
    </location>
</feature>
<accession>A0AAE0X0Z8</accession>
<reference evidence="1" key="2">
    <citation type="submission" date="2023-06" db="EMBL/GenBank/DDBJ databases">
        <authorList>
            <consortium name="Lawrence Berkeley National Laboratory"/>
            <person name="Haridas S."/>
            <person name="Hensen N."/>
            <person name="Bonometti L."/>
            <person name="Westerberg I."/>
            <person name="Brannstrom I.O."/>
            <person name="Guillou S."/>
            <person name="Cros-Aarteil S."/>
            <person name="Calhoun S."/>
            <person name="Kuo A."/>
            <person name="Mondo S."/>
            <person name="Pangilinan J."/>
            <person name="Riley R."/>
            <person name="Labutti K."/>
            <person name="Andreopoulos B."/>
            <person name="Lipzen A."/>
            <person name="Chen C."/>
            <person name="Yanf M."/>
            <person name="Daum C."/>
            <person name="Ng V."/>
            <person name="Clum A."/>
            <person name="Steindorff A."/>
            <person name="Ohm R."/>
            <person name="Martin F."/>
            <person name="Silar P."/>
            <person name="Natvig D."/>
            <person name="Lalanne C."/>
            <person name="Gautier V."/>
            <person name="Ament-Velasquez S.L."/>
            <person name="Kruys A."/>
            <person name="Hutchinson M.I."/>
            <person name="Powell A.J."/>
            <person name="Barry K."/>
            <person name="Miller A.N."/>
            <person name="Grigoriev I.V."/>
            <person name="Debuchy R."/>
            <person name="Gladieux P."/>
            <person name="Thoren M.H."/>
            <person name="Johannesson H."/>
        </authorList>
    </citation>
    <scope>NUCLEOTIDE SEQUENCE</scope>
    <source>
        <strain evidence="1">CBS 314.62</strain>
    </source>
</reference>
<keyword evidence="2" id="KW-1185">Reference proteome</keyword>